<comment type="caution">
    <text evidence="1">The sequence shown here is derived from an EMBL/GenBank/DDBJ whole genome shotgun (WGS) entry which is preliminary data.</text>
</comment>
<name>A0ACC1JRD9_9FUNG</name>
<evidence type="ECO:0000313" key="2">
    <source>
        <dbReference type="Proteomes" id="UP001140234"/>
    </source>
</evidence>
<organism evidence="1 2">
    <name type="scientific">Coemansia nantahalensis</name>
    <dbReference type="NCBI Taxonomy" id="2789366"/>
    <lineage>
        <taxon>Eukaryota</taxon>
        <taxon>Fungi</taxon>
        <taxon>Fungi incertae sedis</taxon>
        <taxon>Zoopagomycota</taxon>
        <taxon>Kickxellomycotina</taxon>
        <taxon>Kickxellomycetes</taxon>
        <taxon>Kickxellales</taxon>
        <taxon>Kickxellaceae</taxon>
        <taxon>Coemansia</taxon>
    </lineage>
</organism>
<accession>A0ACC1JRD9</accession>
<proteinExistence type="predicted"/>
<keyword evidence="2" id="KW-1185">Reference proteome</keyword>
<dbReference type="EMBL" id="JANBUJ010001868">
    <property type="protein sequence ID" value="KAJ2765885.1"/>
    <property type="molecule type" value="Genomic_DNA"/>
</dbReference>
<sequence>DDGSDDDDDDEELLLPPAGAGGGAAVCAEFNDMPARTQNSVLNELIQRHSSAATTALIFTTLQAPEPGTSDSEQRAQEYLGDIDALVRGLPPVFLVHATSLT</sequence>
<gene>
    <name evidence="1" type="ORF">IWQ57_004600</name>
</gene>
<feature type="non-terminal residue" evidence="1">
    <location>
        <position position="1"/>
    </location>
</feature>
<protein>
    <submittedName>
        <fullName evidence="1">Uncharacterized protein</fullName>
    </submittedName>
</protein>
<evidence type="ECO:0000313" key="1">
    <source>
        <dbReference type="EMBL" id="KAJ2765885.1"/>
    </source>
</evidence>
<feature type="non-terminal residue" evidence="1">
    <location>
        <position position="102"/>
    </location>
</feature>
<dbReference type="Proteomes" id="UP001140234">
    <property type="component" value="Unassembled WGS sequence"/>
</dbReference>
<reference evidence="1" key="1">
    <citation type="submission" date="2022-07" db="EMBL/GenBank/DDBJ databases">
        <title>Phylogenomic reconstructions and comparative analyses of Kickxellomycotina fungi.</title>
        <authorList>
            <person name="Reynolds N.K."/>
            <person name="Stajich J.E."/>
            <person name="Barry K."/>
            <person name="Grigoriev I.V."/>
            <person name="Crous P."/>
            <person name="Smith M.E."/>
        </authorList>
    </citation>
    <scope>NUCLEOTIDE SEQUENCE</scope>
    <source>
        <strain evidence="1">CBS 109366</strain>
    </source>
</reference>